<evidence type="ECO:0000313" key="1">
    <source>
        <dbReference type="EMBL" id="MST58515.1"/>
    </source>
</evidence>
<dbReference type="EMBL" id="VUMU01000012">
    <property type="protein sequence ID" value="MST58515.1"/>
    <property type="molecule type" value="Genomic_DNA"/>
</dbReference>
<sequence>MSTANSSQGNRNISSQNNTDTLPHLLSLLEEGQTLSVQPTGTSMSPFFLGNRDTLFIGKPTFPLKKGEIALYKRHTGAYYVHRVYRVLPTESSFSYFMLGDNQTWIEGSIPQEQVYGVVKSYLRKGKKIDCTSNQMYNLLWKIWMFLRPVRPVLNRLILLRSKWKDHETISE</sequence>
<comment type="caution">
    <text evidence="1">The sequence shown here is derived from an EMBL/GenBank/DDBJ whole genome shotgun (WGS) entry which is preliminary data.</text>
</comment>
<evidence type="ECO:0000313" key="2">
    <source>
        <dbReference type="Proteomes" id="UP000476055"/>
    </source>
</evidence>
<evidence type="ECO:0008006" key="3">
    <source>
        <dbReference type="Google" id="ProtNLM"/>
    </source>
</evidence>
<reference evidence="1 2" key="1">
    <citation type="submission" date="2019-08" db="EMBL/GenBank/DDBJ databases">
        <title>In-depth cultivation of the pig gut microbiome towards novel bacterial diversity and tailored functional studies.</title>
        <authorList>
            <person name="Wylensek D."/>
            <person name="Hitch T.C.A."/>
            <person name="Clavel T."/>
        </authorList>
    </citation>
    <scope>NUCLEOTIDE SEQUENCE [LARGE SCALE GENOMIC DNA]</scope>
    <source>
        <strain evidence="1 2">WCA3-601-WT-6H</strain>
    </source>
</reference>
<name>A0A6L5YJS0_9FIRM</name>
<dbReference type="SUPFAM" id="SSF51306">
    <property type="entry name" value="LexA/Signal peptidase"/>
    <property type="match status" value="1"/>
</dbReference>
<dbReference type="Proteomes" id="UP000476055">
    <property type="component" value="Unassembled WGS sequence"/>
</dbReference>
<protein>
    <recommendedName>
        <fullName evidence="3">Peptidase S24/S26A/S26B/S26C domain-containing protein</fullName>
    </recommendedName>
</protein>
<accession>A0A6L5YJS0</accession>
<dbReference type="RefSeq" id="WP_154496669.1">
    <property type="nucleotide sequence ID" value="NZ_VUMU01000012.1"/>
</dbReference>
<dbReference type="CDD" id="cd06462">
    <property type="entry name" value="Peptidase_S24_S26"/>
    <property type="match status" value="1"/>
</dbReference>
<dbReference type="AlphaFoldDB" id="A0A6L5YJS0"/>
<dbReference type="InterPro" id="IPR036286">
    <property type="entry name" value="LexA/Signal_pep-like_sf"/>
</dbReference>
<gene>
    <name evidence="1" type="ORF">FYJ59_09760</name>
</gene>
<proteinExistence type="predicted"/>
<organism evidence="1 2">
    <name type="scientific">Waltera intestinalis</name>
    <dbReference type="NCBI Taxonomy" id="2606635"/>
    <lineage>
        <taxon>Bacteria</taxon>
        <taxon>Bacillati</taxon>
        <taxon>Bacillota</taxon>
        <taxon>Clostridia</taxon>
        <taxon>Lachnospirales</taxon>
        <taxon>Lachnospiraceae</taxon>
        <taxon>Waltera</taxon>
    </lineage>
</organism>
<keyword evidence="2" id="KW-1185">Reference proteome</keyword>